<dbReference type="OrthoDB" id="10265211at2759"/>
<comment type="caution">
    <text evidence="2">The sequence shown here is derived from an EMBL/GenBank/DDBJ whole genome shotgun (WGS) entry which is preliminary data.</text>
</comment>
<dbReference type="AlphaFoldDB" id="A0A8E0VK53"/>
<dbReference type="Pfam" id="PF07034">
    <property type="entry name" value="ORC3_N"/>
    <property type="match status" value="1"/>
</dbReference>
<dbReference type="GO" id="GO:0031261">
    <property type="term" value="C:DNA replication preinitiation complex"/>
    <property type="evidence" value="ECO:0007669"/>
    <property type="project" value="TreeGrafter"/>
</dbReference>
<evidence type="ECO:0000313" key="2">
    <source>
        <dbReference type="EMBL" id="KAA0192819.1"/>
    </source>
</evidence>
<protein>
    <recommendedName>
        <fullName evidence="1">Origin recognition complex subunit 3 N-terminal domain-containing protein</fullName>
    </recommendedName>
</protein>
<reference evidence="2" key="1">
    <citation type="submission" date="2019-05" db="EMBL/GenBank/DDBJ databases">
        <title>Annotation for the trematode Fasciolopsis buski.</title>
        <authorList>
            <person name="Choi Y.-J."/>
        </authorList>
    </citation>
    <scope>NUCLEOTIDE SEQUENCE</scope>
    <source>
        <strain evidence="2">HT</strain>
        <tissue evidence="2">Whole worm</tissue>
    </source>
</reference>
<dbReference type="EMBL" id="LUCM01005444">
    <property type="protein sequence ID" value="KAA0192819.1"/>
    <property type="molecule type" value="Genomic_DNA"/>
</dbReference>
<dbReference type="Proteomes" id="UP000728185">
    <property type="component" value="Unassembled WGS sequence"/>
</dbReference>
<gene>
    <name evidence="2" type="ORF">FBUS_11748</name>
</gene>
<accession>A0A8E0VK53</accession>
<dbReference type="GO" id="GO:0003688">
    <property type="term" value="F:DNA replication origin binding"/>
    <property type="evidence" value="ECO:0007669"/>
    <property type="project" value="TreeGrafter"/>
</dbReference>
<evidence type="ECO:0000259" key="1">
    <source>
        <dbReference type="Pfam" id="PF07034"/>
    </source>
</evidence>
<keyword evidence="3" id="KW-1185">Reference proteome</keyword>
<evidence type="ECO:0000313" key="3">
    <source>
        <dbReference type="Proteomes" id="UP000728185"/>
    </source>
</evidence>
<dbReference type="PANTHER" id="PTHR12748:SF0">
    <property type="entry name" value="ORIGIN RECOGNITION COMPLEX SUBUNIT 3"/>
    <property type="match status" value="1"/>
</dbReference>
<dbReference type="PANTHER" id="PTHR12748">
    <property type="entry name" value="ORIGIN RECOGNITION COMPLEX SUBUNIT 3"/>
    <property type="match status" value="1"/>
</dbReference>
<dbReference type="GO" id="GO:0005664">
    <property type="term" value="C:nuclear origin of replication recognition complex"/>
    <property type="evidence" value="ECO:0007669"/>
    <property type="project" value="InterPro"/>
</dbReference>
<dbReference type="InterPro" id="IPR045667">
    <property type="entry name" value="ORC3_N"/>
</dbReference>
<dbReference type="GO" id="GO:0005656">
    <property type="term" value="C:nuclear pre-replicative complex"/>
    <property type="evidence" value="ECO:0007669"/>
    <property type="project" value="TreeGrafter"/>
</dbReference>
<dbReference type="InterPro" id="IPR020795">
    <property type="entry name" value="ORC3"/>
</dbReference>
<sequence length="198" mass="22085">MSDNHPIQVRRPNNAGYELFTQAWSKLNKKIEDQLNSLAKNIFTDLDSFIRDTHKQWLSMEFEESQNCRSKYRYRQVPTAVVVAGVNTPDHRLIYDQLRLSVLKNHGRVAIIHSGSIISSARALVSESVSQLISGGCLSESLVPSRDNSSQIHIQVNGMGNVLLSVHCSSIVVMSSRSVAIVNRAISSITTNQYQLGF</sequence>
<name>A0A8E0VK53_9TREM</name>
<dbReference type="GO" id="GO:0006270">
    <property type="term" value="P:DNA replication initiation"/>
    <property type="evidence" value="ECO:0007669"/>
    <property type="project" value="TreeGrafter"/>
</dbReference>
<organism evidence="2 3">
    <name type="scientific">Fasciolopsis buskii</name>
    <dbReference type="NCBI Taxonomy" id="27845"/>
    <lineage>
        <taxon>Eukaryota</taxon>
        <taxon>Metazoa</taxon>
        <taxon>Spiralia</taxon>
        <taxon>Lophotrochozoa</taxon>
        <taxon>Platyhelminthes</taxon>
        <taxon>Trematoda</taxon>
        <taxon>Digenea</taxon>
        <taxon>Plagiorchiida</taxon>
        <taxon>Echinostomata</taxon>
        <taxon>Echinostomatoidea</taxon>
        <taxon>Fasciolidae</taxon>
        <taxon>Fasciolopsis</taxon>
    </lineage>
</organism>
<proteinExistence type="predicted"/>
<feature type="domain" description="Origin recognition complex subunit 3 N-terminal" evidence="1">
    <location>
        <begin position="17"/>
        <end position="141"/>
    </location>
</feature>